<dbReference type="OrthoDB" id="9761875at2"/>
<dbReference type="InterPro" id="IPR024742">
    <property type="entry name" value="Glycogen_debranch_N"/>
</dbReference>
<keyword evidence="4" id="KW-1185">Reference proteome</keyword>
<organism evidence="3 4">
    <name type="scientific">Aquabacterium olei</name>
    <dbReference type="NCBI Taxonomy" id="1296669"/>
    <lineage>
        <taxon>Bacteria</taxon>
        <taxon>Pseudomonadati</taxon>
        <taxon>Pseudomonadota</taxon>
        <taxon>Betaproteobacteria</taxon>
        <taxon>Burkholderiales</taxon>
        <taxon>Aquabacterium</taxon>
    </lineage>
</organism>
<dbReference type="Gene3D" id="1.50.10.10">
    <property type="match status" value="1"/>
</dbReference>
<dbReference type="GO" id="GO:0004135">
    <property type="term" value="F:amylo-alpha-1,6-glucosidase activity"/>
    <property type="evidence" value="ECO:0007669"/>
    <property type="project" value="InterPro"/>
</dbReference>
<dbReference type="EMBL" id="CP029210">
    <property type="protein sequence ID" value="AWI53579.1"/>
    <property type="molecule type" value="Genomic_DNA"/>
</dbReference>
<dbReference type="RefSeq" id="WP_109036579.1">
    <property type="nucleotide sequence ID" value="NZ_CP029210.1"/>
</dbReference>
<dbReference type="PANTHER" id="PTHR10569:SF2">
    <property type="entry name" value="GLYCOGEN DEBRANCHING ENZYME"/>
    <property type="match status" value="1"/>
</dbReference>
<evidence type="ECO:0000259" key="1">
    <source>
        <dbReference type="Pfam" id="PF06202"/>
    </source>
</evidence>
<feature type="domain" description="Glycogen debranching enzyme bacterial and archaeal type N-terminal" evidence="2">
    <location>
        <begin position="22"/>
        <end position="242"/>
    </location>
</feature>
<gene>
    <name evidence="3" type="ORF">DEH84_09145</name>
</gene>
<protein>
    <submittedName>
        <fullName evidence="3">Glycogen debranching protein</fullName>
    </submittedName>
</protein>
<evidence type="ECO:0000259" key="2">
    <source>
        <dbReference type="Pfam" id="PF12439"/>
    </source>
</evidence>
<dbReference type="Pfam" id="PF06202">
    <property type="entry name" value="GDE_C"/>
    <property type="match status" value="1"/>
</dbReference>
<dbReference type="FunFam" id="1.50.10.10:FF:000073">
    <property type="entry name" value="Glycogen debranching enzyme, hypothetical (TreX-like)"/>
    <property type="match status" value="1"/>
</dbReference>
<dbReference type="InterPro" id="IPR010401">
    <property type="entry name" value="AGL/Gdb1"/>
</dbReference>
<dbReference type="GO" id="GO:0004134">
    <property type="term" value="F:4-alpha-glucanotransferase activity"/>
    <property type="evidence" value="ECO:0007669"/>
    <property type="project" value="InterPro"/>
</dbReference>
<dbReference type="Proteomes" id="UP000244892">
    <property type="component" value="Chromosome"/>
</dbReference>
<reference evidence="3 4" key="1">
    <citation type="submission" date="2018-05" db="EMBL/GenBank/DDBJ databases">
        <title>complete genome sequence of Aquabacterium olei NBRC 110486.</title>
        <authorList>
            <person name="Tang B."/>
            <person name="Chang J."/>
            <person name="Zhang L."/>
            <person name="Yang H."/>
        </authorList>
    </citation>
    <scope>NUCLEOTIDE SEQUENCE [LARGE SCALE GENOMIC DNA]</scope>
    <source>
        <strain evidence="3 4">NBRC 110486</strain>
    </source>
</reference>
<dbReference type="InterPro" id="IPR012341">
    <property type="entry name" value="6hp_glycosidase-like_sf"/>
</dbReference>
<dbReference type="NCBIfam" id="TIGR01561">
    <property type="entry name" value="gde_arch"/>
    <property type="match status" value="1"/>
</dbReference>
<dbReference type="InterPro" id="IPR006451">
    <property type="entry name" value="Glycogen_debranch_arc"/>
</dbReference>
<evidence type="ECO:0000313" key="4">
    <source>
        <dbReference type="Proteomes" id="UP000244892"/>
    </source>
</evidence>
<dbReference type="GO" id="GO:0005980">
    <property type="term" value="P:glycogen catabolic process"/>
    <property type="evidence" value="ECO:0007669"/>
    <property type="project" value="InterPro"/>
</dbReference>
<dbReference type="Pfam" id="PF12439">
    <property type="entry name" value="GDE_N"/>
    <property type="match status" value="1"/>
</dbReference>
<evidence type="ECO:0000313" key="3">
    <source>
        <dbReference type="EMBL" id="AWI53579.1"/>
    </source>
</evidence>
<proteinExistence type="predicted"/>
<feature type="domain" description="Glycogen debranching enzyme C-terminal" evidence="1">
    <location>
        <begin position="313"/>
        <end position="668"/>
    </location>
</feature>
<dbReference type="InterPro" id="IPR032790">
    <property type="entry name" value="GDE_C"/>
</dbReference>
<name>A0A2U8FRD6_9BURK</name>
<sequence length="683" mass="77093">MNLQPIEIDWRPGDDVSALRDREWLVTNGLGGFASGSLLGINTRRHHGLFVPNLPNPKGRHILISRFDEEIQARGRQVKIGGAEYLNGHLDTDVHRCLASFRWDHLMPVWRYDINGVVIEKTIVMPHNQNTVCVLYRLLEGEHVELRLRPFLAFRRQDAVLVHEEEWPFTLSFSRGVYEVRRDRTDLALQFGLTPASGGFTCHEVVGQHALYRVEQMRGYDHSEHLYSPGYFSATLHPGQPLTFVATAEGREALKGDGMAAVEHQQRRVERILQMAPPEVVQDPVAAQLAAAADAFIVVPGSRLEEALHARASGDQIRTVIAGYHWFGDWGRDTMISLEGLTLCTGRHAEARAILQTFSHYVRDGLLPNLFPEGEREALYHTVDATLWYFHAIDRYTTCSGDRTLMHELFPVLKQIIEHHVRGTRYGIGLDPQDGLLRAGAQGYQLTWMDAKVDGWVVTPRRGKPVEIQALWHNALRLMVDWSVEVDDPDPRCLRLAEQARASFNRRYWSPTLLHLFDVVDGEAGEEINDVACRPNQVFAMSLRHPVLDRVHWEPVLDTVRRQLLTPWGLRTLAPGHPAYKPTYEGDLRSRDAAYHQGTVWPWLIGHFIQAWLKLHPDRTAARAFLADLPAHLSEAGIGSISEIFDAEPPGLPRGCVAQAWSVAEVLRAWLMTAPAAPSDAAD</sequence>
<dbReference type="PANTHER" id="PTHR10569">
    <property type="entry name" value="GLYCOGEN DEBRANCHING ENZYME"/>
    <property type="match status" value="1"/>
</dbReference>
<dbReference type="SUPFAM" id="SSF48208">
    <property type="entry name" value="Six-hairpin glycosidases"/>
    <property type="match status" value="1"/>
</dbReference>
<dbReference type="InterPro" id="IPR008928">
    <property type="entry name" value="6-hairpin_glycosidase_sf"/>
</dbReference>
<accession>A0A2U8FRD6</accession>
<dbReference type="KEGG" id="aon:DEH84_09145"/>
<dbReference type="AlphaFoldDB" id="A0A2U8FRD6"/>